<dbReference type="PANTHER" id="PTHR11102">
    <property type="entry name" value="SEL-1-LIKE PROTEIN"/>
    <property type="match status" value="1"/>
</dbReference>
<dbReference type="EMBL" id="FUYE01000015">
    <property type="protein sequence ID" value="SKB03478.1"/>
    <property type="molecule type" value="Genomic_DNA"/>
</dbReference>
<dbReference type="STRING" id="48467.SAMN02745166_03819"/>
<dbReference type="RefSeq" id="WP_176159530.1">
    <property type="nucleotide sequence ID" value="NZ_FUYE01000015.1"/>
</dbReference>
<dbReference type="Pfam" id="PF08238">
    <property type="entry name" value="Sel1"/>
    <property type="match status" value="9"/>
</dbReference>
<feature type="compositionally biased region" description="Low complexity" evidence="1">
    <location>
        <begin position="525"/>
        <end position="542"/>
    </location>
</feature>
<feature type="region of interest" description="Disordered" evidence="1">
    <location>
        <begin position="519"/>
        <end position="542"/>
    </location>
</feature>
<dbReference type="AlphaFoldDB" id="A0A1T4YPH7"/>
<dbReference type="Proteomes" id="UP000190774">
    <property type="component" value="Unassembled WGS sequence"/>
</dbReference>
<accession>A0A1T4YPH7</accession>
<dbReference type="Gene3D" id="1.25.40.10">
    <property type="entry name" value="Tetratricopeptide repeat domain"/>
    <property type="match status" value="3"/>
</dbReference>
<dbReference type="InterPro" id="IPR006597">
    <property type="entry name" value="Sel1-like"/>
</dbReference>
<protein>
    <recommendedName>
        <fullName evidence="5">TPR repeat</fullName>
    </recommendedName>
</protein>
<organism evidence="3 4">
    <name type="scientific">Prosthecobacter debontii</name>
    <dbReference type="NCBI Taxonomy" id="48467"/>
    <lineage>
        <taxon>Bacteria</taxon>
        <taxon>Pseudomonadati</taxon>
        <taxon>Verrucomicrobiota</taxon>
        <taxon>Verrucomicrobiia</taxon>
        <taxon>Verrucomicrobiales</taxon>
        <taxon>Verrucomicrobiaceae</taxon>
        <taxon>Prosthecobacter</taxon>
    </lineage>
</organism>
<dbReference type="PANTHER" id="PTHR11102:SF160">
    <property type="entry name" value="ERAD-ASSOCIATED E3 UBIQUITIN-PROTEIN LIGASE COMPONENT HRD3"/>
    <property type="match status" value="1"/>
</dbReference>
<name>A0A1T4YPH7_9BACT</name>
<dbReference type="InterPro" id="IPR050767">
    <property type="entry name" value="Sel1_AlgK"/>
</dbReference>
<feature type="chain" id="PRO_5012165298" description="TPR repeat" evidence="2">
    <location>
        <begin position="18"/>
        <end position="542"/>
    </location>
</feature>
<evidence type="ECO:0000256" key="1">
    <source>
        <dbReference type="SAM" id="MobiDB-lite"/>
    </source>
</evidence>
<reference evidence="4" key="1">
    <citation type="submission" date="2017-02" db="EMBL/GenBank/DDBJ databases">
        <authorList>
            <person name="Varghese N."/>
            <person name="Submissions S."/>
        </authorList>
    </citation>
    <scope>NUCLEOTIDE SEQUENCE [LARGE SCALE GENOMIC DNA]</scope>
    <source>
        <strain evidence="4">ATCC 700200</strain>
    </source>
</reference>
<evidence type="ECO:0000313" key="4">
    <source>
        <dbReference type="Proteomes" id="UP000190774"/>
    </source>
</evidence>
<dbReference type="SMART" id="SM00671">
    <property type="entry name" value="SEL1"/>
    <property type="match status" value="9"/>
</dbReference>
<evidence type="ECO:0000256" key="2">
    <source>
        <dbReference type="SAM" id="SignalP"/>
    </source>
</evidence>
<sequence>MLLTALKVKLAAMVAVAGLDTAEMQQPSPELVTTLEKLAADQKAAAEQPGSGPDVNAAFNNALAKVNELAKKGDKDAQYALAHWGVLSNSNISEIIDLYRKSAAQGQILAKAELAQVLLQAFPQDAERVAEAVKLVQDAEAAGNKVARRLLANLYIAGAGGLEKSVDKARALLEKGSTEGDGEATLGLSQLYAAGVPGLPKDEQKSLDYLIKATEQKNAVAMSTYAARLFDGDPAAEGSKQLVKKDPAKAMKMFEDAAATGFAAANRLLGAIYENGLGGQSKDLKKAVEYYTKAANGNDPQALFRLGNFFEAGLSQGEGDKAEVIIQQNAKSALDLYRLAAQNGLSEAFYNVGVYYETGTVVDKDPAKAFSFHLKAASAGLPQAQHRLAGLYQAGNGVTQDLVAAMGWYQRAANANFAASQIALGQMYESGAGGRPNPTAAAQEYTNAAEQGAPLAMLRLASLNERGLGTVKNAPDLSRALAYAELAVEASNSAEIAVKYRDELKGKMTADQIAEAKKISDSLKKAPAAAEPAKPATPSKKK</sequence>
<dbReference type="SUPFAM" id="SSF81901">
    <property type="entry name" value="HCP-like"/>
    <property type="match status" value="3"/>
</dbReference>
<keyword evidence="4" id="KW-1185">Reference proteome</keyword>
<evidence type="ECO:0008006" key="5">
    <source>
        <dbReference type="Google" id="ProtNLM"/>
    </source>
</evidence>
<dbReference type="InterPro" id="IPR011990">
    <property type="entry name" value="TPR-like_helical_dom_sf"/>
</dbReference>
<proteinExistence type="predicted"/>
<evidence type="ECO:0000313" key="3">
    <source>
        <dbReference type="EMBL" id="SKB03478.1"/>
    </source>
</evidence>
<feature type="signal peptide" evidence="2">
    <location>
        <begin position="1"/>
        <end position="17"/>
    </location>
</feature>
<gene>
    <name evidence="3" type="ORF">SAMN02745166_03819</name>
</gene>
<keyword evidence="2" id="KW-0732">Signal</keyword>